<dbReference type="CDD" id="cd00063">
    <property type="entry name" value="FN3"/>
    <property type="match status" value="1"/>
</dbReference>
<keyword evidence="6" id="KW-0732">Signal</keyword>
<dbReference type="RefSeq" id="WP_301201663.1">
    <property type="nucleotide sequence ID" value="NZ_JAPDPI010000044.1"/>
</dbReference>
<dbReference type="EMBL" id="JAPDPI010000044">
    <property type="protein sequence ID" value="MCW3807346.1"/>
    <property type="molecule type" value="Genomic_DNA"/>
</dbReference>
<dbReference type="Pfam" id="PF00041">
    <property type="entry name" value="fn3"/>
    <property type="match status" value="1"/>
</dbReference>
<dbReference type="Pfam" id="PF00754">
    <property type="entry name" value="F5_F8_type_C"/>
    <property type="match status" value="1"/>
</dbReference>
<evidence type="ECO:0000256" key="6">
    <source>
        <dbReference type="SAM" id="SignalP"/>
    </source>
</evidence>
<sequence length="570" mass="64746">MNKILMITVLIVLVCLSCTAQKGSTFSNPMNLNYRFQSSYREAADPAIIRYHDKYLLFASHSGGYWYSDDLMDWTFLPVKSFPAIRKFAPGVIAIGDTVYYMASSRMKDYIYYSTNPFKDDWKRMDKKLPMAVWDPQFFQDDDGKVYLYWGCSNLETEPIRVVELDENMQPKTEPIVCITHKPDEHGWEVLGAQNETGENGFNEGAWMTKYKGKYYLQYASNGTEFKTYADGVYTSSSPTGPFVYENYSPFSYKPGGFIGGAGHSSTFEDEYGNYWHVTSLHIGERGNFERRLGLFPASFDNDGVLRTYTGFGDYPMRMPLSKMKAKQESLFAGWMLLSYNKKATASSVLDQYPVQNAFDENVKTWWSAQTGNKGEWLSVELDDNVKAIHAIQFNFADQDALLNADTANIYDYRVWGSLDGETWNIVADRSNNTKDACHDYIELEKPVKAKYVKIENMNEVPGGGKFSIFDLRIFGTQKGKKPNRVNEFKVMRNATDSRKASVTWTNDGSATGFVINYGTESNKLYTSVMLYGQDSVELTGLNKGVTYYFSIDAFSETGITKGSNIIKVE</sequence>
<dbReference type="GO" id="GO:0004553">
    <property type="term" value="F:hydrolase activity, hydrolyzing O-glycosyl compounds"/>
    <property type="evidence" value="ECO:0007669"/>
    <property type="project" value="InterPro"/>
</dbReference>
<dbReference type="InterPro" id="IPR006710">
    <property type="entry name" value="Glyco_hydro_43"/>
</dbReference>
<feature type="chain" id="PRO_5042082756" evidence="6">
    <location>
        <begin position="21"/>
        <end position="570"/>
    </location>
</feature>
<keyword evidence="2 5" id="KW-0378">Hydrolase</keyword>
<dbReference type="GO" id="GO:0005975">
    <property type="term" value="P:carbohydrate metabolic process"/>
    <property type="evidence" value="ECO:0007669"/>
    <property type="project" value="InterPro"/>
</dbReference>
<dbReference type="InterPro" id="IPR003961">
    <property type="entry name" value="FN3_dom"/>
</dbReference>
<reference evidence="8" key="1">
    <citation type="submission" date="2022-10" db="EMBL/GenBank/DDBJ databases">
        <authorList>
            <person name="Yu W.X."/>
        </authorList>
    </citation>
    <scope>NUCLEOTIDE SEQUENCE</scope>
    <source>
        <strain evidence="8">D04</strain>
    </source>
</reference>
<organism evidence="8 9">
    <name type="scientific">Plebeiibacterium marinum</name>
    <dbReference type="NCBI Taxonomy" id="2992111"/>
    <lineage>
        <taxon>Bacteria</taxon>
        <taxon>Pseudomonadati</taxon>
        <taxon>Bacteroidota</taxon>
        <taxon>Bacteroidia</taxon>
        <taxon>Marinilabiliales</taxon>
        <taxon>Marinilabiliaceae</taxon>
        <taxon>Plebeiibacterium</taxon>
    </lineage>
</organism>
<evidence type="ECO:0000256" key="3">
    <source>
        <dbReference type="ARBA" id="ARBA00023295"/>
    </source>
</evidence>
<dbReference type="InterPro" id="IPR023296">
    <property type="entry name" value="Glyco_hydro_beta-prop_sf"/>
</dbReference>
<dbReference type="SUPFAM" id="SSF75005">
    <property type="entry name" value="Arabinanase/levansucrase/invertase"/>
    <property type="match status" value="1"/>
</dbReference>
<dbReference type="Gene3D" id="2.115.10.20">
    <property type="entry name" value="Glycosyl hydrolase domain, family 43"/>
    <property type="match status" value="1"/>
</dbReference>
<dbReference type="Gene3D" id="2.60.120.260">
    <property type="entry name" value="Galactose-binding domain-like"/>
    <property type="match status" value="1"/>
</dbReference>
<dbReference type="InterPro" id="IPR000421">
    <property type="entry name" value="FA58C"/>
</dbReference>
<dbReference type="PANTHER" id="PTHR42812">
    <property type="entry name" value="BETA-XYLOSIDASE"/>
    <property type="match status" value="1"/>
</dbReference>
<protein>
    <submittedName>
        <fullName evidence="8">Family 43 glycosylhydrolase</fullName>
    </submittedName>
</protein>
<dbReference type="Proteomes" id="UP001207408">
    <property type="component" value="Unassembled WGS sequence"/>
</dbReference>
<dbReference type="SUPFAM" id="SSF49785">
    <property type="entry name" value="Galactose-binding domain-like"/>
    <property type="match status" value="1"/>
</dbReference>
<dbReference type="PANTHER" id="PTHR42812:SF14">
    <property type="entry name" value="SECRETED PROTEIN"/>
    <property type="match status" value="1"/>
</dbReference>
<keyword evidence="3 5" id="KW-0326">Glycosidase</keyword>
<evidence type="ECO:0000256" key="2">
    <source>
        <dbReference type="ARBA" id="ARBA00022801"/>
    </source>
</evidence>
<feature type="site" description="Important for catalytic activity, responsible for pKa modulation of the active site Glu and correct orientation of both the proton donor and substrate" evidence="4">
    <location>
        <position position="135"/>
    </location>
</feature>
<feature type="domain" description="F5/8 type C" evidence="7">
    <location>
        <begin position="324"/>
        <end position="477"/>
    </location>
</feature>
<keyword evidence="9" id="KW-1185">Reference proteome</keyword>
<proteinExistence type="inferred from homology"/>
<comment type="caution">
    <text evidence="8">The sequence shown here is derived from an EMBL/GenBank/DDBJ whole genome shotgun (WGS) entry which is preliminary data.</text>
</comment>
<dbReference type="Gene3D" id="2.60.40.10">
    <property type="entry name" value="Immunoglobulins"/>
    <property type="match status" value="1"/>
</dbReference>
<evidence type="ECO:0000259" key="7">
    <source>
        <dbReference type="PROSITE" id="PS50022"/>
    </source>
</evidence>
<dbReference type="InterPro" id="IPR036116">
    <property type="entry name" value="FN3_sf"/>
</dbReference>
<evidence type="ECO:0000313" key="8">
    <source>
        <dbReference type="EMBL" id="MCW3807346.1"/>
    </source>
</evidence>
<accession>A0AAE3MH12</accession>
<evidence type="ECO:0000256" key="5">
    <source>
        <dbReference type="RuleBase" id="RU361187"/>
    </source>
</evidence>
<dbReference type="SUPFAM" id="SSF49265">
    <property type="entry name" value="Fibronectin type III"/>
    <property type="match status" value="1"/>
</dbReference>
<dbReference type="CDD" id="cd08982">
    <property type="entry name" value="GH43-like"/>
    <property type="match status" value="1"/>
</dbReference>
<dbReference type="Pfam" id="PF04616">
    <property type="entry name" value="Glyco_hydro_43"/>
    <property type="match status" value="1"/>
</dbReference>
<dbReference type="InterPro" id="IPR013783">
    <property type="entry name" value="Ig-like_fold"/>
</dbReference>
<dbReference type="InterPro" id="IPR008979">
    <property type="entry name" value="Galactose-bd-like_sf"/>
</dbReference>
<name>A0AAE3MH12_9BACT</name>
<feature type="signal peptide" evidence="6">
    <location>
        <begin position="1"/>
        <end position="20"/>
    </location>
</feature>
<dbReference type="PROSITE" id="PS50022">
    <property type="entry name" value="FA58C_3"/>
    <property type="match status" value="1"/>
</dbReference>
<evidence type="ECO:0000256" key="1">
    <source>
        <dbReference type="ARBA" id="ARBA00009865"/>
    </source>
</evidence>
<dbReference type="AlphaFoldDB" id="A0AAE3MH12"/>
<evidence type="ECO:0000313" key="9">
    <source>
        <dbReference type="Proteomes" id="UP001207408"/>
    </source>
</evidence>
<evidence type="ECO:0000256" key="4">
    <source>
        <dbReference type="PIRSR" id="PIRSR606710-2"/>
    </source>
</evidence>
<dbReference type="InterPro" id="IPR051795">
    <property type="entry name" value="Glycosyl_Hydrlase_43"/>
</dbReference>
<comment type="similarity">
    <text evidence="1 5">Belongs to the glycosyl hydrolase 43 family.</text>
</comment>
<gene>
    <name evidence="8" type="ORF">OM074_17040</name>
</gene>